<gene>
    <name evidence="1" type="ORF">FNV43_RR13105</name>
</gene>
<reference evidence="1" key="1">
    <citation type="submission" date="2020-03" db="EMBL/GenBank/DDBJ databases">
        <title>A high-quality chromosome-level genome assembly of a woody plant with both climbing and erect habits, Rhamnella rubrinervis.</title>
        <authorList>
            <person name="Lu Z."/>
            <person name="Yang Y."/>
            <person name="Zhu X."/>
            <person name="Sun Y."/>
        </authorList>
    </citation>
    <scope>NUCLEOTIDE SEQUENCE</scope>
    <source>
        <strain evidence="1">BYM</strain>
        <tissue evidence="1">Leaf</tissue>
    </source>
</reference>
<organism evidence="1 2">
    <name type="scientific">Rhamnella rubrinervis</name>
    <dbReference type="NCBI Taxonomy" id="2594499"/>
    <lineage>
        <taxon>Eukaryota</taxon>
        <taxon>Viridiplantae</taxon>
        <taxon>Streptophyta</taxon>
        <taxon>Embryophyta</taxon>
        <taxon>Tracheophyta</taxon>
        <taxon>Spermatophyta</taxon>
        <taxon>Magnoliopsida</taxon>
        <taxon>eudicotyledons</taxon>
        <taxon>Gunneridae</taxon>
        <taxon>Pentapetalae</taxon>
        <taxon>rosids</taxon>
        <taxon>fabids</taxon>
        <taxon>Rosales</taxon>
        <taxon>Rhamnaceae</taxon>
        <taxon>rhamnoid group</taxon>
        <taxon>Rhamneae</taxon>
        <taxon>Rhamnella</taxon>
    </lineage>
</organism>
<dbReference type="EMBL" id="VOIH02000006">
    <property type="protein sequence ID" value="KAF3443423.1"/>
    <property type="molecule type" value="Genomic_DNA"/>
</dbReference>
<evidence type="ECO:0000313" key="2">
    <source>
        <dbReference type="Proteomes" id="UP000796880"/>
    </source>
</evidence>
<name>A0A8K0MEV6_9ROSA</name>
<dbReference type="Proteomes" id="UP000796880">
    <property type="component" value="Unassembled WGS sequence"/>
</dbReference>
<proteinExistence type="predicted"/>
<protein>
    <submittedName>
        <fullName evidence="1">Uncharacterized protein</fullName>
    </submittedName>
</protein>
<comment type="caution">
    <text evidence="1">The sequence shown here is derived from an EMBL/GenBank/DDBJ whole genome shotgun (WGS) entry which is preliminary data.</text>
</comment>
<dbReference type="AlphaFoldDB" id="A0A8K0MEV6"/>
<keyword evidence="2" id="KW-1185">Reference proteome</keyword>
<accession>A0A8K0MEV6</accession>
<evidence type="ECO:0000313" key="1">
    <source>
        <dbReference type="EMBL" id="KAF3443423.1"/>
    </source>
</evidence>
<sequence>MEARYCSTQGNLWRFANPGTATGVVAGSHPGNMAIVPYHKSVSSPIGTMSFSTEVQMKDMASNSLEPSTLEVGATQYIKSLESLHENLYGTFHVGVKQGSTPSKALRLVSNDNFIKPREVLSSRFENAATAPRFRTVSRFSPYKGRGKTNLKYSLTDDGNLLDV</sequence>